<evidence type="ECO:0000256" key="4">
    <source>
        <dbReference type="SAM" id="MobiDB-lite"/>
    </source>
</evidence>
<dbReference type="Proteomes" id="UP000010931">
    <property type="component" value="Unassembled WGS sequence"/>
</dbReference>
<dbReference type="GO" id="GO:0008173">
    <property type="term" value="F:RNA methyltransferase activity"/>
    <property type="evidence" value="ECO:0007669"/>
    <property type="project" value="InterPro"/>
</dbReference>
<dbReference type="STRING" id="85558.T45_06080"/>
<dbReference type="Pfam" id="PF00588">
    <property type="entry name" value="SpoU_methylase"/>
    <property type="match status" value="1"/>
</dbReference>
<dbReference type="FunFam" id="3.30.1330.30:FF:000024">
    <property type="entry name" value="Putative tRNA/rRNA methyltransferase"/>
    <property type="match status" value="1"/>
</dbReference>
<dbReference type="EMBL" id="AEJB01000455">
    <property type="protein sequence ID" value="ELP64419.1"/>
    <property type="molecule type" value="Genomic_DNA"/>
</dbReference>
<dbReference type="NCBIfam" id="TIGR00186">
    <property type="entry name" value="rRNA_methyl_3"/>
    <property type="match status" value="1"/>
</dbReference>
<accession>L7EZV4</accession>
<evidence type="ECO:0000256" key="2">
    <source>
        <dbReference type="ARBA" id="ARBA00022603"/>
    </source>
</evidence>
<proteinExistence type="inferred from homology"/>
<evidence type="ECO:0000313" key="7">
    <source>
        <dbReference type="Proteomes" id="UP000010931"/>
    </source>
</evidence>
<feature type="compositionally biased region" description="Basic residues" evidence="4">
    <location>
        <begin position="53"/>
        <end position="64"/>
    </location>
</feature>
<dbReference type="InterPro" id="IPR029026">
    <property type="entry name" value="tRNA_m1G_MTases_N"/>
</dbReference>
<keyword evidence="3 6" id="KW-0808">Transferase</keyword>
<reference evidence="6 7" key="1">
    <citation type="journal article" date="2011" name="Plasmid">
        <title>Streptomyces turgidiscabies Car8 contains a modular pathogenicity island that shares virulence genes with other actinobacterial plant pathogens.</title>
        <authorList>
            <person name="Huguet-Tapia J.C."/>
            <person name="Badger J.H."/>
            <person name="Loria R."/>
            <person name="Pettis G.S."/>
        </authorList>
    </citation>
    <scope>NUCLEOTIDE SEQUENCE [LARGE SCALE GENOMIC DNA]</scope>
    <source>
        <strain evidence="6 7">Car8</strain>
    </source>
</reference>
<gene>
    <name evidence="6" type="ORF">STRTUCAR8_06079</name>
</gene>
<dbReference type="InterPro" id="IPR029064">
    <property type="entry name" value="Ribosomal_eL30-like_sf"/>
</dbReference>
<dbReference type="SUPFAM" id="SSF55315">
    <property type="entry name" value="L30e-like"/>
    <property type="match status" value="1"/>
</dbReference>
<dbReference type="SUPFAM" id="SSF75217">
    <property type="entry name" value="alpha/beta knot"/>
    <property type="match status" value="1"/>
</dbReference>
<protein>
    <submittedName>
        <fullName evidence="6">RNA methyltransferase, TrmH family, group 3</fullName>
    </submittedName>
</protein>
<keyword evidence="7" id="KW-1185">Reference proteome</keyword>
<sequence length="313" mass="32849">MAANNRRMSGKKGAQVGSGGQRRRGLEGKGPTPPAEARKKHKKNRIANAKAKQIQRRPAPKGRGGKASSELVVGRNSVVEALREGVPASMLYVQQYIDNDERVREALQLVADRGGIHLMEAPRPELDRMTNGLNHQGLVLQVPPYEYAHPEDLANAAYDNGVDPLIVVLDGVTDPRNLGAVVRSVSAFGGHGVVVPERRAAGMTAGAWKTSAGAAARTPVARATNLTRTLEAYQKAGIVVVGLAADGTDELGDLPALGGPVVIVVGSEGKGLSRLVGETCDHLVRIPMPGGTESLNAGVAAGIVLYEAARRRA</sequence>
<dbReference type="GO" id="GO:0006396">
    <property type="term" value="P:RNA processing"/>
    <property type="evidence" value="ECO:0007669"/>
    <property type="project" value="InterPro"/>
</dbReference>
<organism evidence="6 7">
    <name type="scientific">Streptomyces turgidiscabies (strain Car8)</name>
    <dbReference type="NCBI Taxonomy" id="698760"/>
    <lineage>
        <taxon>Bacteria</taxon>
        <taxon>Bacillati</taxon>
        <taxon>Actinomycetota</taxon>
        <taxon>Actinomycetes</taxon>
        <taxon>Kitasatosporales</taxon>
        <taxon>Streptomycetaceae</taxon>
        <taxon>Streptomyces</taxon>
    </lineage>
</organism>
<dbReference type="InterPro" id="IPR001537">
    <property type="entry name" value="SpoU_MeTrfase"/>
</dbReference>
<dbReference type="InterPro" id="IPR013123">
    <property type="entry name" value="SpoU_subst-bd"/>
</dbReference>
<dbReference type="PANTHER" id="PTHR46429">
    <property type="entry name" value="23S RRNA (GUANOSINE-2'-O-)-METHYLTRANSFERASE RLMB"/>
    <property type="match status" value="1"/>
</dbReference>
<dbReference type="GO" id="GO:0003723">
    <property type="term" value="F:RNA binding"/>
    <property type="evidence" value="ECO:0007669"/>
    <property type="project" value="InterPro"/>
</dbReference>
<keyword evidence="2 6" id="KW-0489">Methyltransferase</keyword>
<dbReference type="InterPro" id="IPR029028">
    <property type="entry name" value="Alpha/beta_knot_MTases"/>
</dbReference>
<evidence type="ECO:0000256" key="3">
    <source>
        <dbReference type="ARBA" id="ARBA00022679"/>
    </source>
</evidence>
<comment type="similarity">
    <text evidence="1">Belongs to the class IV-like SAM-binding methyltransferase superfamily. RNA methyltransferase TrmH family.</text>
</comment>
<dbReference type="Gene3D" id="3.30.1330.30">
    <property type="match status" value="1"/>
</dbReference>
<evidence type="ECO:0000256" key="1">
    <source>
        <dbReference type="ARBA" id="ARBA00007228"/>
    </source>
</evidence>
<feature type="domain" description="RNA 2-O ribose methyltransferase substrate binding" evidence="5">
    <location>
        <begin position="71"/>
        <end position="148"/>
    </location>
</feature>
<feature type="region of interest" description="Disordered" evidence="4">
    <location>
        <begin position="1"/>
        <end position="70"/>
    </location>
</feature>
<dbReference type="PATRIC" id="fig|698760.3.peg.6709"/>
<dbReference type="InterPro" id="IPR004441">
    <property type="entry name" value="rRNA_MeTrfase_TrmH"/>
</dbReference>
<evidence type="ECO:0000313" key="6">
    <source>
        <dbReference type="EMBL" id="ELP64419.1"/>
    </source>
</evidence>
<dbReference type="GeneID" id="97400199"/>
<name>L7EZV4_STRT8</name>
<dbReference type="CDD" id="cd18103">
    <property type="entry name" value="SpoU-like_RlmB"/>
    <property type="match status" value="1"/>
</dbReference>
<evidence type="ECO:0000259" key="5">
    <source>
        <dbReference type="SMART" id="SM00967"/>
    </source>
</evidence>
<dbReference type="FunFam" id="3.40.1280.10:FF:000015">
    <property type="entry name" value="Putative tRNA/rRNA methyltransferase"/>
    <property type="match status" value="1"/>
</dbReference>
<dbReference type="GO" id="GO:0032259">
    <property type="term" value="P:methylation"/>
    <property type="evidence" value="ECO:0007669"/>
    <property type="project" value="UniProtKB-KW"/>
</dbReference>
<dbReference type="PANTHER" id="PTHR46429:SF1">
    <property type="entry name" value="23S RRNA (GUANOSINE-2'-O-)-METHYLTRANSFERASE RLMB"/>
    <property type="match status" value="1"/>
</dbReference>
<dbReference type="GO" id="GO:0005829">
    <property type="term" value="C:cytosol"/>
    <property type="evidence" value="ECO:0007669"/>
    <property type="project" value="TreeGrafter"/>
</dbReference>
<comment type="caution">
    <text evidence="6">The sequence shown here is derived from an EMBL/GenBank/DDBJ whole genome shotgun (WGS) entry which is preliminary data.</text>
</comment>
<dbReference type="AlphaFoldDB" id="L7EZV4"/>
<dbReference type="Pfam" id="PF08032">
    <property type="entry name" value="SpoU_sub_bind"/>
    <property type="match status" value="1"/>
</dbReference>
<dbReference type="Gene3D" id="3.40.1280.10">
    <property type="match status" value="1"/>
</dbReference>
<dbReference type="RefSeq" id="WP_006380565.1">
    <property type="nucleotide sequence ID" value="NZ_AEJB01000455.1"/>
</dbReference>
<dbReference type="SMART" id="SM00967">
    <property type="entry name" value="SpoU_sub_bind"/>
    <property type="match status" value="1"/>
</dbReference>